<name>A0A540VUZ8_9GAMM</name>
<protein>
    <submittedName>
        <fullName evidence="3">DUF1674 domain-containing protein</fullName>
    </submittedName>
</protein>
<feature type="region of interest" description="Disordered" evidence="2">
    <location>
        <begin position="1"/>
        <end position="57"/>
    </location>
</feature>
<evidence type="ECO:0000256" key="1">
    <source>
        <dbReference type="ARBA" id="ARBA00005701"/>
    </source>
</evidence>
<dbReference type="PANTHER" id="PTHR28524:SF3">
    <property type="entry name" value="SUCCINATE DEHYDROGENASE ASSEMBLY FACTOR 4, MITOCHONDRIAL"/>
    <property type="match status" value="1"/>
</dbReference>
<gene>
    <name evidence="3" type="ORF">FKY71_02710</name>
</gene>
<comment type="similarity">
    <text evidence="1">Belongs to the SDHAF4 family.</text>
</comment>
<dbReference type="Pfam" id="PF07896">
    <property type="entry name" value="DUF1674"/>
    <property type="match status" value="1"/>
</dbReference>
<dbReference type="AlphaFoldDB" id="A0A540VUZ8"/>
<dbReference type="STRING" id="1260251.SPISAL_05555"/>
<comment type="caution">
    <text evidence="3">The sequence shown here is derived from an EMBL/GenBank/DDBJ whole genome shotgun (WGS) entry which is preliminary data.</text>
</comment>
<evidence type="ECO:0000313" key="4">
    <source>
        <dbReference type="Proteomes" id="UP000315400"/>
    </source>
</evidence>
<feature type="compositionally biased region" description="Basic and acidic residues" evidence="2">
    <location>
        <begin position="25"/>
        <end position="47"/>
    </location>
</feature>
<accession>A0A540VUZ8</accession>
<organism evidence="3 4">
    <name type="scientific">Spiribacter salinus</name>
    <dbReference type="NCBI Taxonomy" id="1335746"/>
    <lineage>
        <taxon>Bacteria</taxon>
        <taxon>Pseudomonadati</taxon>
        <taxon>Pseudomonadota</taxon>
        <taxon>Gammaproteobacteria</taxon>
        <taxon>Chromatiales</taxon>
        <taxon>Ectothiorhodospiraceae</taxon>
        <taxon>Spiribacter</taxon>
    </lineage>
</organism>
<proteinExistence type="inferred from homology"/>
<dbReference type="EMBL" id="VIFK01000009">
    <property type="protein sequence ID" value="TQF00581.1"/>
    <property type="molecule type" value="Genomic_DNA"/>
</dbReference>
<dbReference type="InterPro" id="IPR012875">
    <property type="entry name" value="SDHF4"/>
</dbReference>
<evidence type="ECO:0000313" key="3">
    <source>
        <dbReference type="EMBL" id="TQF00581.1"/>
    </source>
</evidence>
<dbReference type="Proteomes" id="UP000315400">
    <property type="component" value="Unassembled WGS sequence"/>
</dbReference>
<evidence type="ECO:0000256" key="2">
    <source>
        <dbReference type="SAM" id="MobiDB-lite"/>
    </source>
</evidence>
<dbReference type="PANTHER" id="PTHR28524">
    <property type="entry name" value="SUCCINATE DEHYDROGENASE ASSEMBLY FACTOR 4, MITOCHONDRIAL"/>
    <property type="match status" value="1"/>
</dbReference>
<sequence>MSDENQTQPERSREDPEAPTQVDWQDARTWPKEVGGKKGPEPTRYGDWESNGRCTDF</sequence>
<reference evidence="3 4" key="1">
    <citation type="submission" date="2019-06" db="EMBL/GenBank/DDBJ databases">
        <title>Metagenome assembled Genome of Spiribacter salinus SL48-SHIP from the microbial mat of Salt Lake 48 (Novosibirsk region, Russia).</title>
        <authorList>
            <person name="Shipova A."/>
            <person name="Rozanov A.S."/>
            <person name="Bryanskaya A.V."/>
            <person name="Peltek S.E."/>
        </authorList>
    </citation>
    <scope>NUCLEOTIDE SEQUENCE [LARGE SCALE GENOMIC DNA]</scope>
    <source>
        <strain evidence="3">SL48-SHIP-2</strain>
    </source>
</reference>